<dbReference type="InterPro" id="IPR010787">
    <property type="entry name" value="DUF1385"/>
</dbReference>
<evidence type="ECO:0000313" key="3">
    <source>
        <dbReference type="Proteomes" id="UP000294886"/>
    </source>
</evidence>
<organism evidence="2 3">
    <name type="scientific">Caldanaerobacter subterraneus</name>
    <dbReference type="NCBI Taxonomy" id="911092"/>
    <lineage>
        <taxon>Bacteria</taxon>
        <taxon>Bacillati</taxon>
        <taxon>Bacillota</taxon>
        <taxon>Clostridia</taxon>
        <taxon>Thermoanaerobacterales</taxon>
        <taxon>Thermoanaerobacteraceae</taxon>
        <taxon>Caldanaerobacter</taxon>
    </lineage>
</organism>
<keyword evidence="1" id="KW-0472">Membrane</keyword>
<sequence>MRLTKQGAESATKFRVHKDGGAVMKKTDIGGQAVIEGVMMRGHKSYAIALRRGEEIIIKKEYAVPLTRKNKFFSLPFIRGTFALIDSLVIGIKSLTYSAEVFEEEESIEPTRFDVFLQRIFGEKLEDILMYFSVIISLILSIVIFFIGPTYVADYARLFTKNTIVINFVEGALRILIFILYLLLIAQMKDIKRIFEYHGAEHKAIHCLEHEEELTVENARKYTTLHPRCGTNFLFIVMIISIIVFSFLKWPSLYVRILSRIFLLPVVAGISYEVIKLAGRSNNKILALFVYPGLLLQKITTKEPDDKQLEVAIASLKSVLQDEGGREFESI</sequence>
<dbReference type="PANTHER" id="PTHR42867">
    <property type="entry name" value="MEMBRANE PROTEIN-RELATED"/>
    <property type="match status" value="1"/>
</dbReference>
<dbReference type="EMBL" id="SLWU01000001">
    <property type="protein sequence ID" value="TCO68585.1"/>
    <property type="molecule type" value="Genomic_DNA"/>
</dbReference>
<feature type="transmembrane region" description="Helical" evidence="1">
    <location>
        <begin position="164"/>
        <end position="184"/>
    </location>
</feature>
<dbReference type="Pfam" id="PF07136">
    <property type="entry name" value="DUF1385"/>
    <property type="match status" value="1"/>
</dbReference>
<evidence type="ECO:0000256" key="1">
    <source>
        <dbReference type="SAM" id="Phobius"/>
    </source>
</evidence>
<proteinExistence type="predicted"/>
<accession>A0A4R2KPQ7</accession>
<name>A0A4R2KPQ7_9THEO</name>
<evidence type="ECO:0000313" key="2">
    <source>
        <dbReference type="EMBL" id="TCO68585.1"/>
    </source>
</evidence>
<comment type="caution">
    <text evidence="2">The sequence shown here is derived from an EMBL/GenBank/DDBJ whole genome shotgun (WGS) entry which is preliminary data.</text>
</comment>
<dbReference type="Proteomes" id="UP000294886">
    <property type="component" value="Unassembled WGS sequence"/>
</dbReference>
<dbReference type="AlphaFoldDB" id="A0A4R2KPQ7"/>
<reference evidence="2 3" key="1">
    <citation type="submission" date="2019-03" db="EMBL/GenBank/DDBJ databases">
        <title>Genomic Encyclopedia of Type Strains, Phase IV (KMG-IV): sequencing the most valuable type-strain genomes for metagenomic binning, comparative biology and taxonomic classification.</title>
        <authorList>
            <person name="Goeker M."/>
        </authorList>
    </citation>
    <scope>NUCLEOTIDE SEQUENCE [LARGE SCALE GENOMIC DNA]</scope>
    <source>
        <strain evidence="2 3">DSM 13054</strain>
    </source>
</reference>
<feature type="transmembrane region" description="Helical" evidence="1">
    <location>
        <begin position="229"/>
        <end position="248"/>
    </location>
</feature>
<dbReference type="PANTHER" id="PTHR42867:SF1">
    <property type="entry name" value="MEMBRANE PROTEIN-RELATED"/>
    <property type="match status" value="1"/>
</dbReference>
<keyword evidence="1" id="KW-1133">Transmembrane helix</keyword>
<protein>
    <submittedName>
        <fullName evidence="2">Uncharacterized protein YqhQ</fullName>
    </submittedName>
</protein>
<gene>
    <name evidence="2" type="ORF">EV203_10155</name>
</gene>
<keyword evidence="1" id="KW-0812">Transmembrane</keyword>
<feature type="transmembrane region" description="Helical" evidence="1">
    <location>
        <begin position="254"/>
        <end position="275"/>
    </location>
</feature>
<feature type="transmembrane region" description="Helical" evidence="1">
    <location>
        <begin position="128"/>
        <end position="152"/>
    </location>
</feature>